<keyword evidence="4" id="KW-1185">Reference proteome</keyword>
<dbReference type="RefSeq" id="WP_160756677.1">
    <property type="nucleotide sequence ID" value="NZ_WTYL01000003.1"/>
</dbReference>
<dbReference type="Pfam" id="PF25231">
    <property type="entry name" value="DUF7847"/>
    <property type="match status" value="1"/>
</dbReference>
<protein>
    <recommendedName>
        <fullName evidence="2">DUF7847 domain-containing protein</fullName>
    </recommendedName>
</protein>
<name>A0A845B6I0_9SPHN</name>
<feature type="domain" description="DUF7847" evidence="2">
    <location>
        <begin position="23"/>
        <end position="258"/>
    </location>
</feature>
<keyword evidence="1" id="KW-1133">Transmembrane helix</keyword>
<dbReference type="Proteomes" id="UP000431922">
    <property type="component" value="Unassembled WGS sequence"/>
</dbReference>
<gene>
    <name evidence="3" type="ORF">GRI65_11315</name>
</gene>
<feature type="transmembrane region" description="Helical" evidence="1">
    <location>
        <begin position="112"/>
        <end position="134"/>
    </location>
</feature>
<organism evidence="3 4">
    <name type="scientific">Allopontixanthobacter sediminis</name>
    <dbReference type="NCBI Taxonomy" id="1689985"/>
    <lineage>
        <taxon>Bacteria</taxon>
        <taxon>Pseudomonadati</taxon>
        <taxon>Pseudomonadota</taxon>
        <taxon>Alphaproteobacteria</taxon>
        <taxon>Sphingomonadales</taxon>
        <taxon>Erythrobacteraceae</taxon>
        <taxon>Allopontixanthobacter</taxon>
    </lineage>
</organism>
<feature type="transmembrane region" description="Helical" evidence="1">
    <location>
        <begin position="70"/>
        <end position="91"/>
    </location>
</feature>
<dbReference type="InterPro" id="IPR057169">
    <property type="entry name" value="DUF7847"/>
</dbReference>
<dbReference type="EMBL" id="WTYL01000003">
    <property type="protein sequence ID" value="MXP45037.1"/>
    <property type="molecule type" value="Genomic_DNA"/>
</dbReference>
<proteinExistence type="predicted"/>
<comment type="caution">
    <text evidence="3">The sequence shown here is derived from an EMBL/GenBank/DDBJ whole genome shotgun (WGS) entry which is preliminary data.</text>
</comment>
<dbReference type="AlphaFoldDB" id="A0A845B6I0"/>
<accession>A0A845B6I0</accession>
<feature type="transmembrane region" description="Helical" evidence="1">
    <location>
        <begin position="140"/>
        <end position="173"/>
    </location>
</feature>
<feature type="transmembrane region" description="Helical" evidence="1">
    <location>
        <begin position="21"/>
        <end position="42"/>
    </location>
</feature>
<sequence>MKLDMGNAWSEATAMISANRELVAIIAGIFVFLPTIVLAVIAPEAATGPTEVNQNDPMATMQAFYAQNGIWLFVIAIINAIGSLALFALFADNRPTVGDAITTGIKTLLPYLAAQILLILALSILLGIPVGLAVAAGGSAAGVLVGIVAFVALVYVMIKFSLLAPAMIIGGILNPVRALRASWNATKGNSLRLLLFYFLLGIAVVVVAMVFGLVTGLFVAMLGTGAVAVMLGGALNGLVSAVWAVVIVAVLSATYRQLTGPSTQSVTETFE</sequence>
<evidence type="ECO:0000313" key="3">
    <source>
        <dbReference type="EMBL" id="MXP45037.1"/>
    </source>
</evidence>
<feature type="transmembrane region" description="Helical" evidence="1">
    <location>
        <begin position="194"/>
        <end position="220"/>
    </location>
</feature>
<keyword evidence="1" id="KW-0472">Membrane</keyword>
<evidence type="ECO:0000313" key="4">
    <source>
        <dbReference type="Proteomes" id="UP000431922"/>
    </source>
</evidence>
<reference evidence="3 4" key="1">
    <citation type="submission" date="2019-12" db="EMBL/GenBank/DDBJ databases">
        <title>Genomic-based taxomic classification of the family Erythrobacteraceae.</title>
        <authorList>
            <person name="Xu L."/>
        </authorList>
    </citation>
    <scope>NUCLEOTIDE SEQUENCE [LARGE SCALE GENOMIC DNA]</scope>
    <source>
        <strain evidence="3 4">KCTC 42453</strain>
    </source>
</reference>
<dbReference type="OrthoDB" id="7391073at2"/>
<feature type="transmembrane region" description="Helical" evidence="1">
    <location>
        <begin position="226"/>
        <end position="251"/>
    </location>
</feature>
<evidence type="ECO:0000256" key="1">
    <source>
        <dbReference type="SAM" id="Phobius"/>
    </source>
</evidence>
<keyword evidence="1" id="KW-0812">Transmembrane</keyword>
<evidence type="ECO:0000259" key="2">
    <source>
        <dbReference type="Pfam" id="PF25231"/>
    </source>
</evidence>